<keyword evidence="7" id="KW-0012">Acyltransferase</keyword>
<protein>
    <submittedName>
        <fullName evidence="9">MBOAT family protein</fullName>
    </submittedName>
</protein>
<dbReference type="EMBL" id="WAGX01000005">
    <property type="protein sequence ID" value="KAB1437856.1"/>
    <property type="molecule type" value="Genomic_DNA"/>
</dbReference>
<feature type="transmembrane region" description="Helical" evidence="8">
    <location>
        <begin position="118"/>
        <end position="139"/>
    </location>
</feature>
<comment type="similarity">
    <text evidence="2 7">Belongs to the membrane-bound acyltransferase family.</text>
</comment>
<dbReference type="PANTHER" id="PTHR13285">
    <property type="entry name" value="ACYLTRANSFERASE"/>
    <property type="match status" value="1"/>
</dbReference>
<reference evidence="9 10" key="1">
    <citation type="submission" date="2019-09" db="EMBL/GenBank/DDBJ databases">
        <authorList>
            <person name="Valk L.C."/>
        </authorList>
    </citation>
    <scope>NUCLEOTIDE SEQUENCE [LARGE SCALE GENOMIC DNA]</scope>
    <source>
        <strain evidence="9">GalUA</strain>
    </source>
</reference>
<feature type="transmembrane region" description="Helical" evidence="8">
    <location>
        <begin position="6"/>
        <end position="23"/>
    </location>
</feature>
<reference evidence="9 10" key="2">
    <citation type="submission" date="2020-02" db="EMBL/GenBank/DDBJ databases">
        <title>Candidatus Galacturonibacter soehngenii shows hetero-acetogenic catabolism of galacturonic acid but lacks a canonical carbon monoxide dehydrogenase/acetyl-CoA synthase complex.</title>
        <authorList>
            <person name="Diender M."/>
            <person name="Stouten G.R."/>
            <person name="Petersen J.F."/>
            <person name="Nielsen P.H."/>
            <person name="Dueholm M.S."/>
            <person name="Pronk J.T."/>
            <person name="Van Loosdrecht M.C.M."/>
        </authorList>
    </citation>
    <scope>NUCLEOTIDE SEQUENCE [LARGE SCALE GENOMIC DNA]</scope>
    <source>
        <strain evidence="9">GalUA</strain>
    </source>
</reference>
<keyword evidence="5 8" id="KW-1133">Transmembrane helix</keyword>
<dbReference type="Pfam" id="PF03062">
    <property type="entry name" value="MBOAT"/>
    <property type="match status" value="1"/>
</dbReference>
<dbReference type="PIRSF" id="PIRSF016636">
    <property type="entry name" value="AlgI_DltB"/>
    <property type="match status" value="1"/>
</dbReference>
<evidence type="ECO:0000256" key="8">
    <source>
        <dbReference type="SAM" id="Phobius"/>
    </source>
</evidence>
<dbReference type="GO" id="GO:0005886">
    <property type="term" value="C:plasma membrane"/>
    <property type="evidence" value="ECO:0007669"/>
    <property type="project" value="UniProtKB-SubCell"/>
</dbReference>
<evidence type="ECO:0000256" key="5">
    <source>
        <dbReference type="ARBA" id="ARBA00022989"/>
    </source>
</evidence>
<evidence type="ECO:0000256" key="6">
    <source>
        <dbReference type="ARBA" id="ARBA00023136"/>
    </source>
</evidence>
<dbReference type="Proteomes" id="UP000461768">
    <property type="component" value="Unassembled WGS sequence"/>
</dbReference>
<evidence type="ECO:0000256" key="1">
    <source>
        <dbReference type="ARBA" id="ARBA00004651"/>
    </source>
</evidence>
<evidence type="ECO:0000256" key="3">
    <source>
        <dbReference type="ARBA" id="ARBA00022475"/>
    </source>
</evidence>
<keyword evidence="7" id="KW-0808">Transferase</keyword>
<evidence type="ECO:0000313" key="10">
    <source>
        <dbReference type="Proteomes" id="UP000461768"/>
    </source>
</evidence>
<dbReference type="RefSeq" id="WP_151144387.1">
    <property type="nucleotide sequence ID" value="NZ_WAGX01000005.1"/>
</dbReference>
<dbReference type="PIRSF" id="PIRSF500217">
    <property type="entry name" value="AlgI"/>
    <property type="match status" value="1"/>
</dbReference>
<keyword evidence="4 8" id="KW-0812">Transmembrane</keyword>
<dbReference type="InterPro" id="IPR024194">
    <property type="entry name" value="Ac/AlaTfrase_AlgI/DltB"/>
</dbReference>
<keyword evidence="3 7" id="KW-1003">Cell membrane</keyword>
<evidence type="ECO:0000256" key="7">
    <source>
        <dbReference type="PIRNR" id="PIRNR016636"/>
    </source>
</evidence>
<dbReference type="GO" id="GO:0016746">
    <property type="term" value="F:acyltransferase activity"/>
    <property type="evidence" value="ECO:0007669"/>
    <property type="project" value="UniProtKB-KW"/>
</dbReference>
<feature type="transmembrane region" description="Helical" evidence="8">
    <location>
        <begin position="458"/>
        <end position="482"/>
    </location>
</feature>
<evidence type="ECO:0000313" key="9">
    <source>
        <dbReference type="EMBL" id="KAB1437856.1"/>
    </source>
</evidence>
<dbReference type="InterPro" id="IPR004299">
    <property type="entry name" value="MBOAT_fam"/>
</dbReference>
<feature type="transmembrane region" description="Helical" evidence="8">
    <location>
        <begin position="79"/>
        <end position="98"/>
    </location>
</feature>
<comment type="subcellular location">
    <subcellularLocation>
        <location evidence="1">Cell membrane</location>
        <topology evidence="1">Multi-pass membrane protein</topology>
    </subcellularLocation>
</comment>
<feature type="transmembrane region" description="Helical" evidence="8">
    <location>
        <begin position="314"/>
        <end position="336"/>
    </location>
</feature>
<dbReference type="AlphaFoldDB" id="A0A7V7QJX3"/>
<feature type="transmembrane region" description="Helical" evidence="8">
    <location>
        <begin position="224"/>
        <end position="242"/>
    </location>
</feature>
<proteinExistence type="inferred from homology"/>
<feature type="transmembrane region" description="Helical" evidence="8">
    <location>
        <begin position="357"/>
        <end position="374"/>
    </location>
</feature>
<dbReference type="OrthoDB" id="9805788at2"/>
<dbReference type="GO" id="GO:0042121">
    <property type="term" value="P:alginic acid biosynthetic process"/>
    <property type="evidence" value="ECO:0007669"/>
    <property type="project" value="InterPro"/>
</dbReference>
<dbReference type="PANTHER" id="PTHR13285:SF18">
    <property type="entry name" value="PROTEIN-CYSTEINE N-PALMITOYLTRANSFERASE RASP"/>
    <property type="match status" value="1"/>
</dbReference>
<comment type="caution">
    <text evidence="9">The sequence shown here is derived from an EMBL/GenBank/DDBJ whole genome shotgun (WGS) entry which is preliminary data.</text>
</comment>
<keyword evidence="10" id="KW-1185">Reference proteome</keyword>
<gene>
    <name evidence="9" type="ORF">F7O84_09710</name>
</gene>
<keyword evidence="6 7" id="KW-0472">Membrane</keyword>
<evidence type="ECO:0000256" key="2">
    <source>
        <dbReference type="ARBA" id="ARBA00010323"/>
    </source>
</evidence>
<sequence length="494" mass="57395">MTFSSLAFLFYFLPLVLMFYYLFFFSRTLKNIVLLICSLFFYTFGEPKYILLLLISIVVNYLIGLLIGEAKGRKKAATFWMSVAVIFNLSTLVVFKYLTFISKNVYYATGGKTQVIEIALPIGISFFTFQAISYVVDVYKKDAKAQKNLFHLALYLSFFPKLTQGPVMKYEAFAPQITQRRETFKKFSSGVCFFITGLGKKVLLANNMAIVVDRIFEIHKMGNIPISLAWLGAFAYTFQIYFDFSGYSDMAVGLGLMFGFKLDRNFNYPYISKSISEFWRRWHISLGTWFRDYLYFPLGGSRVINKDLLIRNLAIVWIATGVWHGANWTFLVWGIINFVFIAMEKVFRFEQLKIPSFIRHLYAMLVVIIGWVIFRANSLQEAGSYLTCMFNFISNEFFSDYTYMFLKEFWIFFIGAILFSLPIASIANQFMAKGILIRKNVDLTPPFKEHSVYVEVPLVRVISFLYPIGMVLLFIICIAYMVKGSYNPFIYFQF</sequence>
<name>A0A7V7QJX3_9FIRM</name>
<accession>A0A7V7QJX3</accession>
<evidence type="ECO:0000256" key="4">
    <source>
        <dbReference type="ARBA" id="ARBA00022692"/>
    </source>
</evidence>
<feature type="transmembrane region" description="Helical" evidence="8">
    <location>
        <begin position="409"/>
        <end position="430"/>
    </location>
</feature>
<dbReference type="InterPro" id="IPR028362">
    <property type="entry name" value="AlgI"/>
</dbReference>
<dbReference type="InterPro" id="IPR051085">
    <property type="entry name" value="MB_O-acyltransferase"/>
</dbReference>
<organism evidence="9 10">
    <name type="scientific">Candidatus Galacturonatibacter soehngenii</name>
    <dbReference type="NCBI Taxonomy" id="2307010"/>
    <lineage>
        <taxon>Bacteria</taxon>
        <taxon>Bacillati</taxon>
        <taxon>Bacillota</taxon>
        <taxon>Clostridia</taxon>
        <taxon>Lachnospirales</taxon>
        <taxon>Lachnospiraceae</taxon>
        <taxon>Candidatus Galacturonatibacter</taxon>
    </lineage>
</organism>
<feature type="transmembrane region" description="Helical" evidence="8">
    <location>
        <begin position="50"/>
        <end position="67"/>
    </location>
</feature>